<evidence type="ECO:0000256" key="2">
    <source>
        <dbReference type="ARBA" id="ARBA00022475"/>
    </source>
</evidence>
<gene>
    <name evidence="10" type="ORF">K0T92_10125</name>
</gene>
<feature type="transmembrane region" description="Helical" evidence="8">
    <location>
        <begin position="170"/>
        <end position="200"/>
    </location>
</feature>
<comment type="subcellular location">
    <subcellularLocation>
        <location evidence="1">Cell membrane</location>
        <topology evidence="1">Multi-pass membrane protein</topology>
    </subcellularLocation>
</comment>
<keyword evidence="7 8" id="KW-0472">Membrane</keyword>
<feature type="domain" description="Glycosyltransferase RgtA/B/C/D-like" evidence="9">
    <location>
        <begin position="70"/>
        <end position="229"/>
    </location>
</feature>
<evidence type="ECO:0000256" key="6">
    <source>
        <dbReference type="ARBA" id="ARBA00022989"/>
    </source>
</evidence>
<evidence type="ECO:0000256" key="5">
    <source>
        <dbReference type="ARBA" id="ARBA00022692"/>
    </source>
</evidence>
<dbReference type="EMBL" id="JAHZIJ010000005">
    <property type="protein sequence ID" value="MBW7475104.1"/>
    <property type="molecule type" value="Genomic_DNA"/>
</dbReference>
<evidence type="ECO:0000256" key="8">
    <source>
        <dbReference type="SAM" id="Phobius"/>
    </source>
</evidence>
<dbReference type="PANTHER" id="PTHR33908">
    <property type="entry name" value="MANNOSYLTRANSFERASE YKCB-RELATED"/>
    <property type="match status" value="1"/>
</dbReference>
<protein>
    <submittedName>
        <fullName evidence="10">Glycosyltransferase family 39 protein</fullName>
    </submittedName>
</protein>
<comment type="caution">
    <text evidence="10">The sequence shown here is derived from an EMBL/GenBank/DDBJ whole genome shotgun (WGS) entry which is preliminary data.</text>
</comment>
<evidence type="ECO:0000256" key="1">
    <source>
        <dbReference type="ARBA" id="ARBA00004651"/>
    </source>
</evidence>
<dbReference type="RefSeq" id="WP_219872341.1">
    <property type="nucleotide sequence ID" value="NZ_JAHZIJ010000005.1"/>
</dbReference>
<keyword evidence="2" id="KW-1003">Cell membrane</keyword>
<feature type="transmembrane region" description="Helical" evidence="8">
    <location>
        <begin position="347"/>
        <end position="364"/>
    </location>
</feature>
<feature type="transmembrane region" description="Helical" evidence="8">
    <location>
        <begin position="212"/>
        <end position="229"/>
    </location>
</feature>
<evidence type="ECO:0000256" key="3">
    <source>
        <dbReference type="ARBA" id="ARBA00022676"/>
    </source>
</evidence>
<evidence type="ECO:0000256" key="4">
    <source>
        <dbReference type="ARBA" id="ARBA00022679"/>
    </source>
</evidence>
<accession>A0ABS7D5I2</accession>
<evidence type="ECO:0000256" key="7">
    <source>
        <dbReference type="ARBA" id="ARBA00023136"/>
    </source>
</evidence>
<evidence type="ECO:0000313" key="11">
    <source>
        <dbReference type="Proteomes" id="UP000812277"/>
    </source>
</evidence>
<keyword evidence="11" id="KW-1185">Reference proteome</keyword>
<feature type="transmembrane region" description="Helical" evidence="8">
    <location>
        <begin position="323"/>
        <end position="340"/>
    </location>
</feature>
<dbReference type="InterPro" id="IPR050297">
    <property type="entry name" value="LipidA_mod_glycosyltrf_83"/>
</dbReference>
<sequence>MRKWKGRLQPAILLLIVIVALAAWLRIDFVASVSHHVSHDTIHYDAMIRQWLESGIYAYKDTEPNAQVTPGYPLFMAAVYRLVDYTQHDPFLYIRYIQVLMGTAMVVFVYLIARRLSGPWTGLIAAATAAVYPSFIWATGAILTETQAALLFTLYLYLQLIVFDGKKARYALLAGGAMGLTVLTRPEFLVLMGASYLFYWLWSRETARTAKLLLFTILGTAIVLSPWVIRNMVTLHKVVVASTQVNPFAAGTYPDKNYEDGLVDRHGKTQMEVAVERLKVGFSTKPWEFTKWYTVGKLKYIYAKMFYGSGHQPYYPVIPYGRWLHMGIVGMGIISCLALIRSWRQPAALVVVLLIVLSVTRLAFVPEYRYNFTAMPLLIIIDSLVGMMMLSRLAAAYRMKWRNYLPGGRRNEQRDFDHHTGL</sequence>
<feature type="transmembrane region" description="Helical" evidence="8">
    <location>
        <begin position="93"/>
        <end position="113"/>
    </location>
</feature>
<dbReference type="InterPro" id="IPR038731">
    <property type="entry name" value="RgtA/B/C-like"/>
</dbReference>
<evidence type="ECO:0000259" key="9">
    <source>
        <dbReference type="Pfam" id="PF13231"/>
    </source>
</evidence>
<name>A0ABS7D5I2_9BACL</name>
<keyword evidence="4" id="KW-0808">Transferase</keyword>
<dbReference type="Pfam" id="PF13231">
    <property type="entry name" value="PMT_2"/>
    <property type="match status" value="1"/>
</dbReference>
<evidence type="ECO:0000313" key="10">
    <source>
        <dbReference type="EMBL" id="MBW7475104.1"/>
    </source>
</evidence>
<keyword evidence="3" id="KW-0328">Glycosyltransferase</keyword>
<dbReference type="PANTHER" id="PTHR33908:SF11">
    <property type="entry name" value="MEMBRANE PROTEIN"/>
    <property type="match status" value="1"/>
</dbReference>
<feature type="transmembrane region" description="Helical" evidence="8">
    <location>
        <begin position="370"/>
        <end position="390"/>
    </location>
</feature>
<dbReference type="Proteomes" id="UP000812277">
    <property type="component" value="Unassembled WGS sequence"/>
</dbReference>
<reference evidence="10 11" key="1">
    <citation type="submission" date="2021-07" db="EMBL/GenBank/DDBJ databases">
        <title>Paenibacillus radiodurans sp. nov., isolated from the southeastern edge of Tengger Desert.</title>
        <authorList>
            <person name="Zhang G."/>
        </authorList>
    </citation>
    <scope>NUCLEOTIDE SEQUENCE [LARGE SCALE GENOMIC DNA]</scope>
    <source>
        <strain evidence="10 11">DT7-4</strain>
    </source>
</reference>
<keyword evidence="5 8" id="KW-0812">Transmembrane</keyword>
<keyword evidence="6 8" id="KW-1133">Transmembrane helix</keyword>
<organism evidence="10 11">
    <name type="scientific">Paenibacillus oenotherae</name>
    <dbReference type="NCBI Taxonomy" id="1435645"/>
    <lineage>
        <taxon>Bacteria</taxon>
        <taxon>Bacillati</taxon>
        <taxon>Bacillota</taxon>
        <taxon>Bacilli</taxon>
        <taxon>Bacillales</taxon>
        <taxon>Paenibacillaceae</taxon>
        <taxon>Paenibacillus</taxon>
    </lineage>
</organism>
<proteinExistence type="predicted"/>